<dbReference type="Pfam" id="PF07120">
    <property type="entry name" value="DUF1376"/>
    <property type="match status" value="1"/>
</dbReference>
<evidence type="ECO:0000313" key="3">
    <source>
        <dbReference type="Proteomes" id="UP001143364"/>
    </source>
</evidence>
<name>A0A9W6JJ84_9HYPH</name>
<dbReference type="RefSeq" id="WP_271205842.1">
    <property type="nucleotide sequence ID" value="NZ_BSFK01000016.1"/>
</dbReference>
<gene>
    <name evidence="2" type="ORF">GCM10008171_32760</name>
</gene>
<keyword evidence="3" id="KW-1185">Reference proteome</keyword>
<dbReference type="InterPro" id="IPR010781">
    <property type="entry name" value="DUF1376"/>
</dbReference>
<protein>
    <recommendedName>
        <fullName evidence="4">DUF1376 domain-containing protein</fullName>
    </recommendedName>
</protein>
<reference evidence="2" key="2">
    <citation type="submission" date="2023-01" db="EMBL/GenBank/DDBJ databases">
        <authorList>
            <person name="Sun Q."/>
            <person name="Evtushenko L."/>
        </authorList>
    </citation>
    <scope>NUCLEOTIDE SEQUENCE</scope>
    <source>
        <strain evidence="2">VKM B-2555</strain>
    </source>
</reference>
<organism evidence="2 3">
    <name type="scientific">Methylopila jiangsuensis</name>
    <dbReference type="NCBI Taxonomy" id="586230"/>
    <lineage>
        <taxon>Bacteria</taxon>
        <taxon>Pseudomonadati</taxon>
        <taxon>Pseudomonadota</taxon>
        <taxon>Alphaproteobacteria</taxon>
        <taxon>Hyphomicrobiales</taxon>
        <taxon>Methylopilaceae</taxon>
        <taxon>Methylopila</taxon>
    </lineage>
</organism>
<evidence type="ECO:0000313" key="2">
    <source>
        <dbReference type="EMBL" id="GLK78022.1"/>
    </source>
</evidence>
<feature type="region of interest" description="Disordered" evidence="1">
    <location>
        <begin position="101"/>
        <end position="177"/>
    </location>
</feature>
<feature type="compositionally biased region" description="Basic and acidic residues" evidence="1">
    <location>
        <begin position="143"/>
        <end position="164"/>
    </location>
</feature>
<accession>A0A9W6JJ84</accession>
<dbReference type="EMBL" id="BSFK01000016">
    <property type="protein sequence ID" value="GLK78022.1"/>
    <property type="molecule type" value="Genomic_DNA"/>
</dbReference>
<feature type="region of interest" description="Disordered" evidence="1">
    <location>
        <begin position="277"/>
        <end position="307"/>
    </location>
</feature>
<dbReference type="AlphaFoldDB" id="A0A9W6JJ84"/>
<dbReference type="Proteomes" id="UP001143364">
    <property type="component" value="Unassembled WGS sequence"/>
</dbReference>
<evidence type="ECO:0008006" key="4">
    <source>
        <dbReference type="Google" id="ProtNLM"/>
    </source>
</evidence>
<feature type="compositionally biased region" description="Basic and acidic residues" evidence="1">
    <location>
        <begin position="253"/>
        <end position="262"/>
    </location>
</feature>
<comment type="caution">
    <text evidence="2">The sequence shown here is derived from an EMBL/GenBank/DDBJ whole genome shotgun (WGS) entry which is preliminary data.</text>
</comment>
<feature type="region of interest" description="Disordered" evidence="1">
    <location>
        <begin position="234"/>
        <end position="262"/>
    </location>
</feature>
<reference evidence="2" key="1">
    <citation type="journal article" date="2014" name="Int. J. Syst. Evol. Microbiol.">
        <title>Complete genome sequence of Corynebacterium casei LMG S-19264T (=DSM 44701T), isolated from a smear-ripened cheese.</title>
        <authorList>
            <consortium name="US DOE Joint Genome Institute (JGI-PGF)"/>
            <person name="Walter F."/>
            <person name="Albersmeier A."/>
            <person name="Kalinowski J."/>
            <person name="Ruckert C."/>
        </authorList>
    </citation>
    <scope>NUCLEOTIDE SEQUENCE</scope>
    <source>
        <strain evidence="2">VKM B-2555</strain>
    </source>
</reference>
<proteinExistence type="predicted"/>
<sequence>MSGRPWYRRYGGDFVMGTMALSLEEKGAYSLCLDLIYDRGGPIPDDARWLAGVCGVSVRKWTSLRAALIEAGKLVARDGCLTNSRAEIEIENAAKTARKLAENGAKGGNKRAEMDGRSNKNNGLDEAGLKPTCGLPEPEPEEETKTDVFVERASAPDRKPEKRERRASRMPADWQPRPEDVDRFKREMGATDGDIRREVAKAKDWSASHPNGAKKDHDAFFRNWMRSAAEARKLSGIPSRMAPDVSRQPAAAPRDDPRQWDEARWRRELAYARQLDRWPADMGPPPGQPGCLVPPSLTAVPAQGRAA</sequence>
<evidence type="ECO:0000256" key="1">
    <source>
        <dbReference type="SAM" id="MobiDB-lite"/>
    </source>
</evidence>